<feature type="transmembrane region" description="Helical" evidence="9">
    <location>
        <begin position="206"/>
        <end position="231"/>
    </location>
</feature>
<dbReference type="PROSITE" id="PS00237">
    <property type="entry name" value="G_PROTEIN_RECEP_F1_1"/>
    <property type="match status" value="1"/>
</dbReference>
<dbReference type="EMBL" id="CAJVCH010567444">
    <property type="protein sequence ID" value="CAG7832873.1"/>
    <property type="molecule type" value="Genomic_DNA"/>
</dbReference>
<evidence type="ECO:0000259" key="10">
    <source>
        <dbReference type="PROSITE" id="PS50262"/>
    </source>
</evidence>
<evidence type="ECO:0000256" key="2">
    <source>
        <dbReference type="ARBA" id="ARBA00010663"/>
    </source>
</evidence>
<evidence type="ECO:0000256" key="8">
    <source>
        <dbReference type="ARBA" id="ARBA00023224"/>
    </source>
</evidence>
<comment type="subcellular location">
    <subcellularLocation>
        <location evidence="1">Membrane</location>
        <topology evidence="1">Multi-pass membrane protein</topology>
    </subcellularLocation>
</comment>
<keyword evidence="6 9" id="KW-0472">Membrane</keyword>
<dbReference type="SMART" id="SM01381">
    <property type="entry name" value="7TM_GPCR_Srsx"/>
    <property type="match status" value="1"/>
</dbReference>
<evidence type="ECO:0000256" key="3">
    <source>
        <dbReference type="ARBA" id="ARBA00022692"/>
    </source>
</evidence>
<feature type="transmembrane region" description="Helical" evidence="9">
    <location>
        <begin position="39"/>
        <end position="68"/>
    </location>
</feature>
<evidence type="ECO:0000256" key="6">
    <source>
        <dbReference type="ARBA" id="ARBA00023136"/>
    </source>
</evidence>
<gene>
    <name evidence="11" type="ORF">AFUS01_LOCUS42532</name>
</gene>
<dbReference type="Proteomes" id="UP000708208">
    <property type="component" value="Unassembled WGS sequence"/>
</dbReference>
<dbReference type="InterPro" id="IPR000276">
    <property type="entry name" value="GPCR_Rhodpsn"/>
</dbReference>
<evidence type="ECO:0000313" key="11">
    <source>
        <dbReference type="EMBL" id="CAG7832873.1"/>
    </source>
</evidence>
<evidence type="ECO:0000256" key="9">
    <source>
        <dbReference type="SAM" id="Phobius"/>
    </source>
</evidence>
<comment type="caution">
    <text evidence="11">The sequence shown here is derived from an EMBL/GenBank/DDBJ whole genome shotgun (WGS) entry which is preliminary data.</text>
</comment>
<sequence>MEAFALEFPTHTGTKNAEEGEVISTELFVEILHLYRHPLWAIIILVIAYLIVLILGVVGNSIVIAIVVKTPRMRTVTNFFITNLAFADLLVLIVCLPATLISNVYVPWILGWFLCKTVPYIQGVTVCASVYSLVAISLDRFLAIWFPLRCQITKRKARVVIALIWLWAAVLALPWLIFFDLSDPDPAHPSLQFCVETWPSVMTGNIYYLVVNLILFYVFPLGVISLCYFFIWLRVWRRHVPNDSHLSRIELIHQKAKVGVLKMLIVVVLVFSICWLPLYIIFTRIKLTAAGEDEIGILALATPVAQWMGASNSCINPLLYAFLNVKFRRALFSLFGGYKWNRNPTPHYDRPNVLNLRKLHSRLGTVKVHTSTYDVTEL</sequence>
<dbReference type="InterPro" id="IPR017452">
    <property type="entry name" value="GPCR_Rhodpsn_7TM"/>
</dbReference>
<evidence type="ECO:0000256" key="5">
    <source>
        <dbReference type="ARBA" id="ARBA00023040"/>
    </source>
</evidence>
<protein>
    <recommendedName>
        <fullName evidence="10">G-protein coupled receptors family 1 profile domain-containing protein</fullName>
    </recommendedName>
</protein>
<keyword evidence="8" id="KW-0807">Transducer</keyword>
<proteinExistence type="inferred from homology"/>
<evidence type="ECO:0000313" key="12">
    <source>
        <dbReference type="Proteomes" id="UP000708208"/>
    </source>
</evidence>
<keyword evidence="5" id="KW-0297">G-protein coupled receptor</keyword>
<feature type="transmembrane region" description="Helical" evidence="9">
    <location>
        <begin position="260"/>
        <end position="282"/>
    </location>
</feature>
<feature type="transmembrane region" description="Helical" evidence="9">
    <location>
        <begin position="80"/>
        <end position="100"/>
    </location>
</feature>
<dbReference type="Pfam" id="PF00001">
    <property type="entry name" value="7tm_1"/>
    <property type="match status" value="1"/>
</dbReference>
<name>A0A8J2PJH8_9HEXA</name>
<feature type="domain" description="G-protein coupled receptors family 1 profile" evidence="10">
    <location>
        <begin position="59"/>
        <end position="320"/>
    </location>
</feature>
<feature type="transmembrane region" description="Helical" evidence="9">
    <location>
        <begin position="159"/>
        <end position="179"/>
    </location>
</feature>
<evidence type="ECO:0000256" key="1">
    <source>
        <dbReference type="ARBA" id="ARBA00004141"/>
    </source>
</evidence>
<comment type="similarity">
    <text evidence="2">Belongs to the G-protein coupled receptor 1 family.</text>
</comment>
<evidence type="ECO:0000256" key="7">
    <source>
        <dbReference type="ARBA" id="ARBA00023170"/>
    </source>
</evidence>
<feature type="transmembrane region" description="Helical" evidence="9">
    <location>
        <begin position="120"/>
        <end position="138"/>
    </location>
</feature>
<dbReference type="AlphaFoldDB" id="A0A8J2PJH8"/>
<dbReference type="PROSITE" id="PS50262">
    <property type="entry name" value="G_PROTEIN_RECEP_F1_2"/>
    <property type="match status" value="1"/>
</dbReference>
<dbReference type="SUPFAM" id="SSF81321">
    <property type="entry name" value="Family A G protein-coupled receptor-like"/>
    <property type="match status" value="1"/>
</dbReference>
<organism evidence="11 12">
    <name type="scientific">Allacma fusca</name>
    <dbReference type="NCBI Taxonomy" id="39272"/>
    <lineage>
        <taxon>Eukaryota</taxon>
        <taxon>Metazoa</taxon>
        <taxon>Ecdysozoa</taxon>
        <taxon>Arthropoda</taxon>
        <taxon>Hexapoda</taxon>
        <taxon>Collembola</taxon>
        <taxon>Symphypleona</taxon>
        <taxon>Sminthuridae</taxon>
        <taxon>Allacma</taxon>
    </lineage>
</organism>
<dbReference type="GO" id="GO:0004930">
    <property type="term" value="F:G protein-coupled receptor activity"/>
    <property type="evidence" value="ECO:0007669"/>
    <property type="project" value="UniProtKB-KW"/>
</dbReference>
<reference evidence="11" key="1">
    <citation type="submission" date="2021-06" db="EMBL/GenBank/DDBJ databases">
        <authorList>
            <person name="Hodson N. C."/>
            <person name="Mongue J. A."/>
            <person name="Jaron S. K."/>
        </authorList>
    </citation>
    <scope>NUCLEOTIDE SEQUENCE</scope>
</reference>
<evidence type="ECO:0000256" key="4">
    <source>
        <dbReference type="ARBA" id="ARBA00022989"/>
    </source>
</evidence>
<keyword evidence="7" id="KW-0675">Receptor</keyword>
<dbReference type="PANTHER" id="PTHR45695:SF9">
    <property type="entry name" value="LEUCOKININ RECEPTOR"/>
    <property type="match status" value="1"/>
</dbReference>
<dbReference type="GO" id="GO:0005886">
    <property type="term" value="C:plasma membrane"/>
    <property type="evidence" value="ECO:0007669"/>
    <property type="project" value="TreeGrafter"/>
</dbReference>
<dbReference type="CDD" id="cd14993">
    <property type="entry name" value="7tmA_CCKR-like"/>
    <property type="match status" value="1"/>
</dbReference>
<dbReference type="OrthoDB" id="5975505at2759"/>
<keyword evidence="3 9" id="KW-0812">Transmembrane</keyword>
<keyword evidence="4 9" id="KW-1133">Transmembrane helix</keyword>
<dbReference type="PANTHER" id="PTHR45695">
    <property type="entry name" value="LEUCOKININ RECEPTOR-RELATED"/>
    <property type="match status" value="1"/>
</dbReference>
<dbReference type="FunFam" id="1.20.1070.10:FF:000291">
    <property type="entry name" value="Predicted protein"/>
    <property type="match status" value="1"/>
</dbReference>
<accession>A0A8J2PJH8</accession>
<keyword evidence="12" id="KW-1185">Reference proteome</keyword>